<accession>A0A4Y2PC32</accession>
<dbReference type="Proteomes" id="UP000499080">
    <property type="component" value="Unassembled WGS sequence"/>
</dbReference>
<name>A0A4Y2PC32_ARAVE</name>
<proteinExistence type="predicted"/>
<dbReference type="EMBL" id="BGPR01010700">
    <property type="protein sequence ID" value="GBN47566.1"/>
    <property type="molecule type" value="Genomic_DNA"/>
</dbReference>
<feature type="region of interest" description="Disordered" evidence="1">
    <location>
        <begin position="69"/>
        <end position="98"/>
    </location>
</feature>
<keyword evidence="3" id="KW-1185">Reference proteome</keyword>
<dbReference type="AlphaFoldDB" id="A0A4Y2PC32"/>
<organism evidence="2 3">
    <name type="scientific">Araneus ventricosus</name>
    <name type="common">Orbweaver spider</name>
    <name type="synonym">Epeira ventricosa</name>
    <dbReference type="NCBI Taxonomy" id="182803"/>
    <lineage>
        <taxon>Eukaryota</taxon>
        <taxon>Metazoa</taxon>
        <taxon>Ecdysozoa</taxon>
        <taxon>Arthropoda</taxon>
        <taxon>Chelicerata</taxon>
        <taxon>Arachnida</taxon>
        <taxon>Araneae</taxon>
        <taxon>Araneomorphae</taxon>
        <taxon>Entelegynae</taxon>
        <taxon>Araneoidea</taxon>
        <taxon>Araneidae</taxon>
        <taxon>Araneus</taxon>
    </lineage>
</organism>
<evidence type="ECO:0000313" key="3">
    <source>
        <dbReference type="Proteomes" id="UP000499080"/>
    </source>
</evidence>
<sequence>MSAILCGIQNIEEHSRGAFSLFFDWSSGVQRGREAFLLGEVQRQPDGLLPGQLPEGGVVAVLGPAAHQSSSAESGRPFQPALRLLPAGGGRPRAPAPLPVDEPVPVAGDAPHPLGDLLRILRLPLSDVGGHAGQRHAQGTRVSTEHLIHSLTQHEQNKLNNTTKVNIILKEFELALYCQKAHQIQRRTFKVLELAFYLQQAHQS</sequence>
<evidence type="ECO:0000313" key="2">
    <source>
        <dbReference type="EMBL" id="GBN47566.1"/>
    </source>
</evidence>
<evidence type="ECO:0000256" key="1">
    <source>
        <dbReference type="SAM" id="MobiDB-lite"/>
    </source>
</evidence>
<comment type="caution">
    <text evidence="2">The sequence shown here is derived from an EMBL/GenBank/DDBJ whole genome shotgun (WGS) entry which is preliminary data.</text>
</comment>
<reference evidence="2 3" key="1">
    <citation type="journal article" date="2019" name="Sci. Rep.">
        <title>Orb-weaving spider Araneus ventricosus genome elucidates the spidroin gene catalogue.</title>
        <authorList>
            <person name="Kono N."/>
            <person name="Nakamura H."/>
            <person name="Ohtoshi R."/>
            <person name="Moran D.A.P."/>
            <person name="Shinohara A."/>
            <person name="Yoshida Y."/>
            <person name="Fujiwara M."/>
            <person name="Mori M."/>
            <person name="Tomita M."/>
            <person name="Arakawa K."/>
        </authorList>
    </citation>
    <scope>NUCLEOTIDE SEQUENCE [LARGE SCALE GENOMIC DNA]</scope>
</reference>
<gene>
    <name evidence="2" type="ORF">AVEN_270669_1</name>
</gene>
<protein>
    <submittedName>
        <fullName evidence="2">Uncharacterized protein</fullName>
    </submittedName>
</protein>